<dbReference type="EMBL" id="FNIE01000005">
    <property type="protein sequence ID" value="SDN76764.1"/>
    <property type="molecule type" value="Genomic_DNA"/>
</dbReference>
<dbReference type="Proteomes" id="UP000199341">
    <property type="component" value="Unassembled WGS sequence"/>
</dbReference>
<feature type="compositionally biased region" description="Low complexity" evidence="1">
    <location>
        <begin position="80"/>
        <end position="93"/>
    </location>
</feature>
<feature type="compositionally biased region" description="Low complexity" evidence="1">
    <location>
        <begin position="123"/>
        <end position="155"/>
    </location>
</feature>
<accession>A0A1H0E2U9</accession>
<evidence type="ECO:0000313" key="2">
    <source>
        <dbReference type="EMBL" id="SDN76764.1"/>
    </source>
</evidence>
<organism evidence="2 3">
    <name type="scientific">Actinacidiphila guanduensis</name>
    <dbReference type="NCBI Taxonomy" id="310781"/>
    <lineage>
        <taxon>Bacteria</taxon>
        <taxon>Bacillati</taxon>
        <taxon>Actinomycetota</taxon>
        <taxon>Actinomycetes</taxon>
        <taxon>Kitasatosporales</taxon>
        <taxon>Streptomycetaceae</taxon>
        <taxon>Actinacidiphila</taxon>
    </lineage>
</organism>
<dbReference type="OrthoDB" id="4147502at2"/>
<dbReference type="STRING" id="310781.SAMN05216259_105452"/>
<sequence length="288" mass="28309">MAELPDRLRAAADAHLPDRERMLARVERAIAAGPQGAGTGRRERPPAPWLRVTAVAAAVAGAIGLGGLAVGAVSGDRAPGGHSAATSGSTGTTTPPPVSALPPGQAATTGAPRSALHGRSGSTPTGAAGSPGRASGAPPTGTRAPVTSPGSPVATGGAGPSASGHGGVTSSAGVDPNSNRYWTESDVHLGATSPLTSLTVELRISQQAGAVSSNSSYTTAPGTTVAVSSDGGYLVYRWTLNAGSTLAPGSYTFAGQFNHAASDRDTSGDRYRITAQGADGQAVEEGHF</sequence>
<reference evidence="2 3" key="1">
    <citation type="submission" date="2016-10" db="EMBL/GenBank/DDBJ databases">
        <authorList>
            <person name="de Groot N.N."/>
        </authorList>
    </citation>
    <scope>NUCLEOTIDE SEQUENCE [LARGE SCALE GENOMIC DNA]</scope>
    <source>
        <strain evidence="2 3">CGMCC 4.2022</strain>
    </source>
</reference>
<feature type="region of interest" description="Disordered" evidence="1">
    <location>
        <begin position="76"/>
        <end position="179"/>
    </location>
</feature>
<keyword evidence="3" id="KW-1185">Reference proteome</keyword>
<proteinExistence type="predicted"/>
<feature type="compositionally biased region" description="Gly residues" evidence="1">
    <location>
        <begin position="156"/>
        <end position="167"/>
    </location>
</feature>
<evidence type="ECO:0000313" key="3">
    <source>
        <dbReference type="Proteomes" id="UP000199341"/>
    </source>
</evidence>
<name>A0A1H0E2U9_9ACTN</name>
<dbReference type="AlphaFoldDB" id="A0A1H0E2U9"/>
<protein>
    <submittedName>
        <fullName evidence="2">Uncharacterized protein</fullName>
    </submittedName>
</protein>
<feature type="compositionally biased region" description="Polar residues" evidence="1">
    <location>
        <begin position="168"/>
        <end position="179"/>
    </location>
</feature>
<dbReference type="RefSeq" id="WP_093784701.1">
    <property type="nucleotide sequence ID" value="NZ_FNIE01000005.1"/>
</dbReference>
<gene>
    <name evidence="2" type="ORF">SAMN05216259_105452</name>
</gene>
<evidence type="ECO:0000256" key="1">
    <source>
        <dbReference type="SAM" id="MobiDB-lite"/>
    </source>
</evidence>